<gene>
    <name evidence="11" type="ORF">SAMN05660831_00282</name>
</gene>
<dbReference type="GO" id="GO:0005524">
    <property type="term" value="F:ATP binding"/>
    <property type="evidence" value="ECO:0007669"/>
    <property type="project" value="UniProtKB-KW"/>
</dbReference>
<dbReference type="InterPro" id="IPR043519">
    <property type="entry name" value="NT_sf"/>
</dbReference>
<evidence type="ECO:0000256" key="1">
    <source>
        <dbReference type="ARBA" id="ARBA00001946"/>
    </source>
</evidence>
<dbReference type="GO" id="GO:0016779">
    <property type="term" value="F:nucleotidyltransferase activity"/>
    <property type="evidence" value="ECO:0007669"/>
    <property type="project" value="UniProtKB-KW"/>
</dbReference>
<comment type="cofactor">
    <cofactor evidence="1">
        <name>Mg(2+)</name>
        <dbReference type="ChEBI" id="CHEBI:18420"/>
    </cofactor>
</comment>
<dbReference type="RefSeq" id="WP_093426961.1">
    <property type="nucleotide sequence ID" value="NZ_FOMJ01000001.1"/>
</dbReference>
<keyword evidence="8" id="KW-0460">Magnesium</keyword>
<evidence type="ECO:0000256" key="4">
    <source>
        <dbReference type="ARBA" id="ARBA00022695"/>
    </source>
</evidence>
<protein>
    <recommendedName>
        <fullName evidence="10">Polymerase nucleotidyl transferase domain-containing protein</fullName>
    </recommendedName>
</protein>
<dbReference type="PANTHER" id="PTHR33571">
    <property type="entry name" value="SSL8005 PROTEIN"/>
    <property type="match status" value="1"/>
</dbReference>
<dbReference type="SUPFAM" id="SSF81301">
    <property type="entry name" value="Nucleotidyltransferase"/>
    <property type="match status" value="1"/>
</dbReference>
<dbReference type="AlphaFoldDB" id="A0A1I1NHU9"/>
<evidence type="ECO:0000256" key="3">
    <source>
        <dbReference type="ARBA" id="ARBA00022679"/>
    </source>
</evidence>
<keyword evidence="6" id="KW-0547">Nucleotide-binding</keyword>
<feature type="domain" description="Polymerase nucleotidyl transferase" evidence="10">
    <location>
        <begin position="11"/>
        <end position="98"/>
    </location>
</feature>
<evidence type="ECO:0000256" key="2">
    <source>
        <dbReference type="ARBA" id="ARBA00022649"/>
    </source>
</evidence>
<dbReference type="Gene3D" id="3.30.460.10">
    <property type="entry name" value="Beta Polymerase, domain 2"/>
    <property type="match status" value="1"/>
</dbReference>
<evidence type="ECO:0000313" key="11">
    <source>
        <dbReference type="EMBL" id="SFC97097.1"/>
    </source>
</evidence>
<dbReference type="InterPro" id="IPR052038">
    <property type="entry name" value="Type-VII_TA_antitoxin"/>
</dbReference>
<dbReference type="PANTHER" id="PTHR33571:SF12">
    <property type="entry name" value="BSL3053 PROTEIN"/>
    <property type="match status" value="1"/>
</dbReference>
<keyword evidence="3" id="KW-0808">Transferase</keyword>
<proteinExistence type="inferred from homology"/>
<evidence type="ECO:0000256" key="8">
    <source>
        <dbReference type="ARBA" id="ARBA00022842"/>
    </source>
</evidence>
<keyword evidence="4" id="KW-0548">Nucleotidyltransferase</keyword>
<keyword evidence="7" id="KW-0067">ATP-binding</keyword>
<sequence length="104" mass="11686">MHPLIREKRGAIEAVCRQFGVRRLEVFGSAARGSDFDAERSDVDFLVEFAPDSEAETSLSAYLALREQLSDILQRPVDLVTSESVENPFVRAEIERSREPVHAP</sequence>
<dbReference type="OrthoDB" id="9809323at2"/>
<evidence type="ECO:0000259" key="10">
    <source>
        <dbReference type="Pfam" id="PF01909"/>
    </source>
</evidence>
<evidence type="ECO:0000256" key="5">
    <source>
        <dbReference type="ARBA" id="ARBA00022723"/>
    </source>
</evidence>
<dbReference type="GO" id="GO:0046872">
    <property type="term" value="F:metal ion binding"/>
    <property type="evidence" value="ECO:0007669"/>
    <property type="project" value="UniProtKB-KW"/>
</dbReference>
<reference evidence="11 12" key="1">
    <citation type="submission" date="2016-10" db="EMBL/GenBank/DDBJ databases">
        <authorList>
            <person name="de Groot N.N."/>
        </authorList>
    </citation>
    <scope>NUCLEOTIDE SEQUENCE [LARGE SCALE GENOMIC DNA]</scope>
    <source>
        <strain evidence="11 12">HL3</strain>
    </source>
</reference>
<evidence type="ECO:0000256" key="9">
    <source>
        <dbReference type="ARBA" id="ARBA00038276"/>
    </source>
</evidence>
<keyword evidence="2" id="KW-1277">Toxin-antitoxin system</keyword>
<name>A0A1I1NHU9_9GAMM</name>
<dbReference type="STRING" id="1123397.SAMN05660831_00282"/>
<accession>A0A1I1NHU9</accession>
<dbReference type="InterPro" id="IPR002934">
    <property type="entry name" value="Polymerase_NTP_transf_dom"/>
</dbReference>
<dbReference type="EMBL" id="FOMJ01000001">
    <property type="protein sequence ID" value="SFC97097.1"/>
    <property type="molecule type" value="Genomic_DNA"/>
</dbReference>
<comment type="similarity">
    <text evidence="9">Belongs to the MntA antitoxin family.</text>
</comment>
<dbReference type="Pfam" id="PF01909">
    <property type="entry name" value="NTP_transf_2"/>
    <property type="match status" value="1"/>
</dbReference>
<keyword evidence="12" id="KW-1185">Reference proteome</keyword>
<evidence type="ECO:0000313" key="12">
    <source>
        <dbReference type="Proteomes" id="UP000198611"/>
    </source>
</evidence>
<dbReference type="Proteomes" id="UP000198611">
    <property type="component" value="Unassembled WGS sequence"/>
</dbReference>
<dbReference type="CDD" id="cd05403">
    <property type="entry name" value="NT_KNTase_like"/>
    <property type="match status" value="1"/>
</dbReference>
<keyword evidence="5" id="KW-0479">Metal-binding</keyword>
<evidence type="ECO:0000256" key="7">
    <source>
        <dbReference type="ARBA" id="ARBA00022840"/>
    </source>
</evidence>
<organism evidence="11 12">
    <name type="scientific">Thiohalospira halophila DSM 15071</name>
    <dbReference type="NCBI Taxonomy" id="1123397"/>
    <lineage>
        <taxon>Bacteria</taxon>
        <taxon>Pseudomonadati</taxon>
        <taxon>Pseudomonadota</taxon>
        <taxon>Gammaproteobacteria</taxon>
        <taxon>Thiohalospirales</taxon>
        <taxon>Thiohalospiraceae</taxon>
        <taxon>Thiohalospira</taxon>
    </lineage>
</organism>
<evidence type="ECO:0000256" key="6">
    <source>
        <dbReference type="ARBA" id="ARBA00022741"/>
    </source>
</evidence>